<dbReference type="InterPro" id="IPR000835">
    <property type="entry name" value="HTH_MarR-typ"/>
</dbReference>
<dbReference type="Gene3D" id="1.10.10.10">
    <property type="entry name" value="Winged helix-like DNA-binding domain superfamily/Winged helix DNA-binding domain"/>
    <property type="match status" value="1"/>
</dbReference>
<dbReference type="EMBL" id="JBHSPH010000020">
    <property type="protein sequence ID" value="MFC5865584.1"/>
    <property type="molecule type" value="Genomic_DNA"/>
</dbReference>
<name>A0ABW1ENI5_9BACT</name>
<accession>A0ABW1ENI5</accession>
<feature type="domain" description="HTH marR-type" evidence="1">
    <location>
        <begin position="14"/>
        <end position="69"/>
    </location>
</feature>
<keyword evidence="3" id="KW-1185">Reference proteome</keyword>
<dbReference type="RefSeq" id="WP_263341685.1">
    <property type="nucleotide sequence ID" value="NZ_JAGSYH010000008.1"/>
</dbReference>
<sequence length="105" mass="12116">MSNSFTYDELQEHGFTLLTNHALVLVLIARIPDIRMREIASHIGITERAVQRIIDDLTTNGYVVITKDGRRNRYEINLEHPIQHPLITHLNIGDLVRFLGPQFQT</sequence>
<protein>
    <submittedName>
        <fullName evidence="2">Helix-turn-helix transcriptional regulator</fullName>
    </submittedName>
</protein>
<proteinExistence type="predicted"/>
<dbReference type="InterPro" id="IPR036390">
    <property type="entry name" value="WH_DNA-bd_sf"/>
</dbReference>
<dbReference type="Pfam" id="PF12802">
    <property type="entry name" value="MarR_2"/>
    <property type="match status" value="1"/>
</dbReference>
<reference evidence="3" key="1">
    <citation type="journal article" date="2019" name="Int. J. Syst. Evol. Microbiol.">
        <title>The Global Catalogue of Microorganisms (GCM) 10K type strain sequencing project: providing services to taxonomists for standard genome sequencing and annotation.</title>
        <authorList>
            <consortium name="The Broad Institute Genomics Platform"/>
            <consortium name="The Broad Institute Genome Sequencing Center for Infectious Disease"/>
            <person name="Wu L."/>
            <person name="Ma J."/>
        </authorList>
    </citation>
    <scope>NUCLEOTIDE SEQUENCE [LARGE SCALE GENOMIC DNA]</scope>
    <source>
        <strain evidence="3">JCM 4087</strain>
    </source>
</reference>
<gene>
    <name evidence="2" type="ORF">ACFPT7_24980</name>
</gene>
<evidence type="ECO:0000313" key="2">
    <source>
        <dbReference type="EMBL" id="MFC5865584.1"/>
    </source>
</evidence>
<dbReference type="InterPro" id="IPR036388">
    <property type="entry name" value="WH-like_DNA-bd_sf"/>
</dbReference>
<dbReference type="SUPFAM" id="SSF46785">
    <property type="entry name" value="Winged helix' DNA-binding domain"/>
    <property type="match status" value="1"/>
</dbReference>
<comment type="caution">
    <text evidence="2">The sequence shown here is derived from an EMBL/GenBank/DDBJ whole genome shotgun (WGS) entry which is preliminary data.</text>
</comment>
<evidence type="ECO:0000259" key="1">
    <source>
        <dbReference type="Pfam" id="PF12802"/>
    </source>
</evidence>
<organism evidence="2 3">
    <name type="scientific">Acidicapsa dinghuensis</name>
    <dbReference type="NCBI Taxonomy" id="2218256"/>
    <lineage>
        <taxon>Bacteria</taxon>
        <taxon>Pseudomonadati</taxon>
        <taxon>Acidobacteriota</taxon>
        <taxon>Terriglobia</taxon>
        <taxon>Terriglobales</taxon>
        <taxon>Acidobacteriaceae</taxon>
        <taxon>Acidicapsa</taxon>
    </lineage>
</organism>
<dbReference type="Proteomes" id="UP001596091">
    <property type="component" value="Unassembled WGS sequence"/>
</dbReference>
<evidence type="ECO:0000313" key="3">
    <source>
        <dbReference type="Proteomes" id="UP001596091"/>
    </source>
</evidence>